<protein>
    <recommendedName>
        <fullName evidence="9">AAA+ ATPase domain-containing protein</fullName>
    </recommendedName>
</protein>
<proteinExistence type="inferred from homology"/>
<comment type="cofactor">
    <cofactor evidence="1">
        <name>Mg(2+)</name>
        <dbReference type="ChEBI" id="CHEBI:18420"/>
    </cofactor>
</comment>
<evidence type="ECO:0000256" key="1">
    <source>
        <dbReference type="ARBA" id="ARBA00001946"/>
    </source>
</evidence>
<keyword evidence="4" id="KW-0067">ATP-binding</keyword>
<comment type="similarity">
    <text evidence="4">Belongs to the AAA ATPase family.</text>
</comment>
<feature type="domain" description="AAA-type ATPase N-terminal" evidence="6">
    <location>
        <begin position="29"/>
        <end position="122"/>
    </location>
</feature>
<dbReference type="InterPro" id="IPR003960">
    <property type="entry name" value="ATPase_AAA_CS"/>
</dbReference>
<keyword evidence="3" id="KW-0460">Magnesium</keyword>
<comment type="caution">
    <text evidence="7">The sequence shown here is derived from an EMBL/GenBank/DDBJ whole genome shotgun (WGS) entry which is preliminary data.</text>
</comment>
<gene>
    <name evidence="7" type="ORF">PIB30_020528</name>
</gene>
<keyword evidence="2" id="KW-0378">Hydrolase</keyword>
<dbReference type="CDD" id="cd19510">
    <property type="entry name" value="RecA-like_BCS1"/>
    <property type="match status" value="1"/>
</dbReference>
<evidence type="ECO:0000256" key="2">
    <source>
        <dbReference type="ARBA" id="ARBA00022801"/>
    </source>
</evidence>
<dbReference type="InterPro" id="IPR050747">
    <property type="entry name" value="Mitochondrial_chaperone_BCS1"/>
</dbReference>
<evidence type="ECO:0000259" key="6">
    <source>
        <dbReference type="Pfam" id="PF14363"/>
    </source>
</evidence>
<dbReference type="InterPro" id="IPR027417">
    <property type="entry name" value="P-loop_NTPase"/>
</dbReference>
<reference evidence="7 8" key="1">
    <citation type="journal article" date="2023" name="Plants (Basel)">
        <title>Bridging the Gap: Combining Genomics and Transcriptomics Approaches to Understand Stylosanthes scabra, an Orphan Legume from the Brazilian Caatinga.</title>
        <authorList>
            <person name="Ferreira-Neto J.R.C."/>
            <person name="da Silva M.D."/>
            <person name="Binneck E."/>
            <person name="de Melo N.F."/>
            <person name="da Silva R.H."/>
            <person name="de Melo A.L.T.M."/>
            <person name="Pandolfi V."/>
            <person name="Bustamante F.O."/>
            <person name="Brasileiro-Vidal A.C."/>
            <person name="Benko-Iseppon A.M."/>
        </authorList>
    </citation>
    <scope>NUCLEOTIDE SEQUENCE [LARGE SCALE GENOMIC DNA]</scope>
    <source>
        <tissue evidence="7">Leaves</tissue>
    </source>
</reference>
<evidence type="ECO:0000259" key="5">
    <source>
        <dbReference type="Pfam" id="PF00004"/>
    </source>
</evidence>
<organism evidence="7 8">
    <name type="scientific">Stylosanthes scabra</name>
    <dbReference type="NCBI Taxonomy" id="79078"/>
    <lineage>
        <taxon>Eukaryota</taxon>
        <taxon>Viridiplantae</taxon>
        <taxon>Streptophyta</taxon>
        <taxon>Embryophyta</taxon>
        <taxon>Tracheophyta</taxon>
        <taxon>Spermatophyta</taxon>
        <taxon>Magnoliopsida</taxon>
        <taxon>eudicotyledons</taxon>
        <taxon>Gunneridae</taxon>
        <taxon>Pentapetalae</taxon>
        <taxon>rosids</taxon>
        <taxon>fabids</taxon>
        <taxon>Fabales</taxon>
        <taxon>Fabaceae</taxon>
        <taxon>Papilionoideae</taxon>
        <taxon>50 kb inversion clade</taxon>
        <taxon>dalbergioids sensu lato</taxon>
        <taxon>Dalbergieae</taxon>
        <taxon>Pterocarpus clade</taxon>
        <taxon>Stylosanthes</taxon>
    </lineage>
</organism>
<evidence type="ECO:0000256" key="4">
    <source>
        <dbReference type="RuleBase" id="RU003651"/>
    </source>
</evidence>
<dbReference type="InterPro" id="IPR003959">
    <property type="entry name" value="ATPase_AAA_core"/>
</dbReference>
<dbReference type="SUPFAM" id="SSF52540">
    <property type="entry name" value="P-loop containing nucleoside triphosphate hydrolases"/>
    <property type="match status" value="1"/>
</dbReference>
<name>A0ABU6Y756_9FABA</name>
<evidence type="ECO:0000313" key="8">
    <source>
        <dbReference type="Proteomes" id="UP001341840"/>
    </source>
</evidence>
<keyword evidence="8" id="KW-1185">Reference proteome</keyword>
<accession>A0ABU6Y756</accession>
<keyword evidence="4" id="KW-0547">Nucleotide-binding</keyword>
<evidence type="ECO:0000313" key="7">
    <source>
        <dbReference type="EMBL" id="MED6205741.1"/>
    </source>
</evidence>
<dbReference type="Gene3D" id="3.40.50.300">
    <property type="entry name" value="P-loop containing nucleotide triphosphate hydrolases"/>
    <property type="match status" value="1"/>
</dbReference>
<feature type="domain" description="ATPase AAA-type core" evidence="5">
    <location>
        <begin position="248"/>
        <end position="369"/>
    </location>
</feature>
<evidence type="ECO:0008006" key="9">
    <source>
        <dbReference type="Google" id="ProtNLM"/>
    </source>
</evidence>
<dbReference type="PANTHER" id="PTHR23070">
    <property type="entry name" value="BCS1 AAA-TYPE ATPASE"/>
    <property type="match status" value="1"/>
</dbReference>
<dbReference type="InterPro" id="IPR025753">
    <property type="entry name" value="AAA_N_dom"/>
</dbReference>
<evidence type="ECO:0000256" key="3">
    <source>
        <dbReference type="ARBA" id="ARBA00022842"/>
    </source>
</evidence>
<dbReference type="EMBL" id="JASCZI010241721">
    <property type="protein sequence ID" value="MED6205741.1"/>
    <property type="molecule type" value="Genomic_DNA"/>
</dbReference>
<dbReference type="Proteomes" id="UP001341840">
    <property type="component" value="Unassembled WGS sequence"/>
</dbReference>
<dbReference type="PROSITE" id="PS00674">
    <property type="entry name" value="AAA"/>
    <property type="match status" value="1"/>
</dbReference>
<dbReference type="Pfam" id="PF14363">
    <property type="entry name" value="AAA_assoc"/>
    <property type="match status" value="1"/>
</dbReference>
<dbReference type="Pfam" id="PF00004">
    <property type="entry name" value="AAA"/>
    <property type="match status" value="1"/>
</dbReference>
<sequence length="371" mass="42358">MSNCYKMISTVASIAASAMLIRSTAHDFIPHEILHFFSSQIHGIRLHFSSQFTIVIQEFQGVTRNQVYEAAEAYLGSKGTLSALRVKAGKSDEDKKLAFFVDKNQEVCDDFEGIKVRWRLCCEYVDSSGNGYGYGYGNRIDMNASLRSEVRSYELSFHKKHKEEIFNLYLPYVLERGKAIKEGNLAVKLHTVEHRNWNGDAFKFGHPMTFNTLAIDSELKKEIMDDLDKFLNGKEFYKRTGKAWKRGYLLYGPPGTGKSSLIAAMANYLNYDIYDLDLTGIYNNMNLKDLVLGISNRSILVIEDIDCTIELENREEDKEEHRKQEHKVTMVTLLGLLNAIDGLWSCCGEERIMVFTTNHKEKLDPALLRPG</sequence>